<dbReference type="InterPro" id="IPR017853">
    <property type="entry name" value="GH"/>
</dbReference>
<comment type="function">
    <text evidence="5">Splits internally a 1,3-beta-glucan molecule and transfers the newly generated reducing end (the donor) to the non-reducing end of another 1,3-beta-glucan molecule (the acceptor) forming a 1,3-beta linkage, resulting in the elongation of 1,3-beta-glucan chains in the cell wall.</text>
</comment>
<evidence type="ECO:0000256" key="7">
    <source>
        <dbReference type="SAM" id="Phobius"/>
    </source>
</evidence>
<feature type="transmembrane region" description="Helical" evidence="7">
    <location>
        <begin position="499"/>
        <end position="521"/>
    </location>
</feature>
<dbReference type="PANTHER" id="PTHR31468">
    <property type="entry name" value="1,3-BETA-GLUCANOSYLTRANSFERASE GAS1"/>
    <property type="match status" value="1"/>
</dbReference>
<evidence type="ECO:0000256" key="2">
    <source>
        <dbReference type="ARBA" id="ARBA00007528"/>
    </source>
</evidence>
<dbReference type="InterPro" id="IPR004886">
    <property type="entry name" value="Glucanosyltransferase"/>
</dbReference>
<dbReference type="OMA" id="QTESHMY"/>
<protein>
    <recommendedName>
        <fullName evidence="5">1,3-beta-glucanosyltransferase</fullName>
        <ecNumber evidence="5">2.4.1.-</ecNumber>
    </recommendedName>
</protein>
<keyword evidence="5 8" id="KW-0808">Transferase</keyword>
<reference evidence="9" key="1">
    <citation type="journal article" date="2021" name="BMC Genomics">
        <title>Chromosome-level genome assembly and manually-curated proteome of model necrotroph Parastagonospora nodorum Sn15 reveals a genome-wide trove of candidate effector homologs, and redundancy of virulence-related functions within an accessory chromosome.</title>
        <authorList>
            <person name="Bertazzoni S."/>
            <person name="Jones D.A.B."/>
            <person name="Phan H.T."/>
            <person name="Tan K.-C."/>
            <person name="Hane J.K."/>
        </authorList>
    </citation>
    <scope>NUCLEOTIDE SEQUENCE [LARGE SCALE GENOMIC DNA]</scope>
    <source>
        <strain evidence="9">SN15 / ATCC MYA-4574 / FGSC 10173)</strain>
    </source>
</reference>
<accession>A0A7U2FBW9</accession>
<feature type="chain" id="PRO_5031596105" description="1,3-beta-glucanosyltransferase" evidence="5">
    <location>
        <begin position="20"/>
        <end position="606"/>
    </location>
</feature>
<dbReference type="EMBL" id="CP069035">
    <property type="protein sequence ID" value="QRD02459.1"/>
    <property type="molecule type" value="Genomic_DNA"/>
</dbReference>
<keyword evidence="5" id="KW-0449">Lipoprotein</keyword>
<name>A0A7U2FBW9_PHANO</name>
<keyword evidence="9" id="KW-1185">Reference proteome</keyword>
<keyword evidence="5" id="KW-0336">GPI-anchor</keyword>
<evidence type="ECO:0000313" key="8">
    <source>
        <dbReference type="EMBL" id="QRD02459.1"/>
    </source>
</evidence>
<comment type="similarity">
    <text evidence="2 5">Belongs to the glycosyl hydrolase 72 family.</text>
</comment>
<dbReference type="SUPFAM" id="SSF51445">
    <property type="entry name" value="(Trans)glycosidases"/>
    <property type="match status" value="1"/>
</dbReference>
<evidence type="ECO:0000256" key="1">
    <source>
        <dbReference type="ARBA" id="ARBA00004609"/>
    </source>
</evidence>
<keyword evidence="3 5" id="KW-0732">Signal</keyword>
<evidence type="ECO:0000256" key="3">
    <source>
        <dbReference type="ARBA" id="ARBA00022729"/>
    </source>
</evidence>
<dbReference type="Pfam" id="PF03198">
    <property type="entry name" value="Glyco_hydro_72"/>
    <property type="match status" value="1"/>
</dbReference>
<dbReference type="AlphaFoldDB" id="A0A7U2FBW9"/>
<dbReference type="Gene3D" id="3.20.20.80">
    <property type="entry name" value="Glycosidases"/>
    <property type="match status" value="1"/>
</dbReference>
<gene>
    <name evidence="8" type="ORF">JI435_054110</name>
</gene>
<feature type="region of interest" description="Disordered" evidence="6">
    <location>
        <begin position="552"/>
        <end position="571"/>
    </location>
</feature>
<dbReference type="VEuPathDB" id="FungiDB:JI435_054110"/>
<evidence type="ECO:0000313" key="9">
    <source>
        <dbReference type="Proteomes" id="UP000663193"/>
    </source>
</evidence>
<organism evidence="8 9">
    <name type="scientific">Phaeosphaeria nodorum (strain SN15 / ATCC MYA-4574 / FGSC 10173)</name>
    <name type="common">Glume blotch fungus</name>
    <name type="synonym">Parastagonospora nodorum</name>
    <dbReference type="NCBI Taxonomy" id="321614"/>
    <lineage>
        <taxon>Eukaryota</taxon>
        <taxon>Fungi</taxon>
        <taxon>Dikarya</taxon>
        <taxon>Ascomycota</taxon>
        <taxon>Pezizomycotina</taxon>
        <taxon>Dothideomycetes</taxon>
        <taxon>Pleosporomycetidae</taxon>
        <taxon>Pleosporales</taxon>
        <taxon>Pleosporineae</taxon>
        <taxon>Phaeosphaeriaceae</taxon>
        <taxon>Parastagonospora</taxon>
    </lineage>
</organism>
<dbReference type="EC" id="2.4.1.-" evidence="5"/>
<comment type="subcellular location">
    <subcellularLocation>
        <location evidence="1 5">Cell membrane</location>
        <topology evidence="1 5">Lipid-anchor</topology>
        <topology evidence="1 5">GPI-anchor</topology>
    </subcellularLocation>
</comment>
<sequence length="606" mass="66222">MKIAFTWLLYFAAFQVAWALDFATTRGPFLVNNATQSDITINGIWYSLSNSTTDTNAMDPLKDAKACTRDAALMAQAGINTIYVMAIDPKVNHDDCFSIFNSVGIYVVVVLRKDGVFGTSQEDFEKSYTTEFLKGMFEAIDAVKGYDNLLGFDLGVHPTYAGPMYNTSTISYADTMKMYRAFVRDTKEYIAQNAARPILVGTTLHLIRNDELLDASYQTESHMYYFYCGEANDPSRSDYISFYNIGFFETSPVEKQNASYQSYQKKAEKSLVPTWFSYMGIFDEADYVEYELRPDLLNDTLFLFNSSSQLVRPNGLFTGGVRVSWTNTNMGWKVPGKANWGLTTTTPNGDVQLTPNYDAFRSIIDQVNPGSWLSGTQRPVQPGQERARCDANAKQMANKTLISLSQNDANNITLATDWALPTRPPGVDAMIENGVGAKTGRMVDVTVTSVAFAVRDSKGGVVTDLALKPSSSQARGPTGSGAAIGMPKSSGELSTGAKAGVGVGAGVSGLALIGAMGFLLLRRRKKRKSVGESDEAVKKTKDVDGYHKAELAAGREVEKQQAELDASGIGPQEVMASERKYELCTAVQQEPVELPVTEKPVEAPGR</sequence>
<evidence type="ECO:0000256" key="6">
    <source>
        <dbReference type="SAM" id="MobiDB-lite"/>
    </source>
</evidence>
<dbReference type="OrthoDB" id="5372413at2759"/>
<evidence type="ECO:0000256" key="5">
    <source>
        <dbReference type="RuleBase" id="RU361209"/>
    </source>
</evidence>
<keyword evidence="7" id="KW-0812">Transmembrane</keyword>
<dbReference type="GO" id="GO:0016740">
    <property type="term" value="F:transferase activity"/>
    <property type="evidence" value="ECO:0007669"/>
    <property type="project" value="UniProtKB-KW"/>
</dbReference>
<dbReference type="GO" id="GO:0098552">
    <property type="term" value="C:side of membrane"/>
    <property type="evidence" value="ECO:0007669"/>
    <property type="project" value="UniProtKB-KW"/>
</dbReference>
<keyword evidence="5 7" id="KW-0472">Membrane</keyword>
<feature type="signal peptide" evidence="5">
    <location>
        <begin position="1"/>
        <end position="19"/>
    </location>
</feature>
<keyword evidence="7" id="KW-1133">Transmembrane helix</keyword>
<proteinExistence type="inferred from homology"/>
<evidence type="ECO:0000256" key="4">
    <source>
        <dbReference type="ARBA" id="ARBA00023180"/>
    </source>
</evidence>
<keyword evidence="4" id="KW-0325">Glycoprotein</keyword>
<dbReference type="Proteomes" id="UP000663193">
    <property type="component" value="Chromosome 13"/>
</dbReference>
<dbReference type="PANTHER" id="PTHR31468:SF4">
    <property type="entry name" value="1,3-BETA-GLUCANOSYLTRANSFERASE GAS3-RELATED"/>
    <property type="match status" value="1"/>
</dbReference>
<feature type="compositionally biased region" description="Basic and acidic residues" evidence="6">
    <location>
        <begin position="552"/>
        <end position="562"/>
    </location>
</feature>
<dbReference type="GO" id="GO:0005886">
    <property type="term" value="C:plasma membrane"/>
    <property type="evidence" value="ECO:0007669"/>
    <property type="project" value="UniProtKB-SubCell"/>
</dbReference>